<proteinExistence type="inferred from homology"/>
<evidence type="ECO:0000256" key="2">
    <source>
        <dbReference type="ARBA" id="ARBA00022679"/>
    </source>
</evidence>
<comment type="caution">
    <text evidence="8">Lacks conserved residue(s) required for the propagation of feature annotation.</text>
</comment>
<dbReference type="Pfam" id="PF12804">
    <property type="entry name" value="NTP_transf_3"/>
    <property type="match status" value="1"/>
</dbReference>
<reference evidence="10 11" key="1">
    <citation type="submission" date="2020-03" db="EMBL/GenBank/DDBJ databases">
        <authorList>
            <consortium name="Genoscope - CEA"/>
            <person name="William W."/>
        </authorList>
    </citation>
    <scope>NUCLEOTIDE SEQUENCE [LARGE SCALE GENOMIC DNA]</scope>
    <source>
        <strain evidence="11">DSM 16959</strain>
    </source>
</reference>
<dbReference type="Gene3D" id="3.90.550.10">
    <property type="entry name" value="Spore Coat Polysaccharide Biosynthesis Protein SpsA, Chain A"/>
    <property type="match status" value="1"/>
</dbReference>
<keyword evidence="7 8" id="KW-0501">Molybdenum cofactor biosynthesis</keyword>
<dbReference type="EC" id="2.7.7.77" evidence="8"/>
<accession>A0A6S6XZB5</accession>
<dbReference type="InterPro" id="IPR013482">
    <property type="entry name" value="Molybde_CF_guanTrfase"/>
</dbReference>
<evidence type="ECO:0000313" key="11">
    <source>
        <dbReference type="Proteomes" id="UP000515733"/>
    </source>
</evidence>
<evidence type="ECO:0000256" key="7">
    <source>
        <dbReference type="ARBA" id="ARBA00023150"/>
    </source>
</evidence>
<evidence type="ECO:0000256" key="5">
    <source>
        <dbReference type="ARBA" id="ARBA00022842"/>
    </source>
</evidence>
<evidence type="ECO:0000256" key="4">
    <source>
        <dbReference type="ARBA" id="ARBA00022741"/>
    </source>
</evidence>
<dbReference type="GO" id="GO:0005737">
    <property type="term" value="C:cytoplasm"/>
    <property type="evidence" value="ECO:0007669"/>
    <property type="project" value="UniProtKB-SubCell"/>
</dbReference>
<comment type="similarity">
    <text evidence="8">Belongs to the MobA family.</text>
</comment>
<dbReference type="PANTHER" id="PTHR19136:SF81">
    <property type="entry name" value="MOLYBDENUM COFACTOR GUANYLYLTRANSFERASE"/>
    <property type="match status" value="1"/>
</dbReference>
<feature type="binding site" evidence="8">
    <location>
        <begin position="11"/>
        <end position="13"/>
    </location>
    <ligand>
        <name>GTP</name>
        <dbReference type="ChEBI" id="CHEBI:37565"/>
    </ligand>
</feature>
<dbReference type="AlphaFoldDB" id="A0A6S6XZB5"/>
<feature type="binding site" evidence="8">
    <location>
        <position position="100"/>
    </location>
    <ligand>
        <name>GTP</name>
        <dbReference type="ChEBI" id="CHEBI:37565"/>
    </ligand>
</feature>
<feature type="binding site" evidence="8">
    <location>
        <position position="100"/>
    </location>
    <ligand>
        <name>Mg(2+)</name>
        <dbReference type="ChEBI" id="CHEBI:18420"/>
    </ligand>
</feature>
<keyword evidence="2 8" id="KW-0808">Transferase</keyword>
<dbReference type="OrthoDB" id="9788394at2"/>
<dbReference type="NCBIfam" id="TIGR02665">
    <property type="entry name" value="molyb_mobA"/>
    <property type="match status" value="1"/>
</dbReference>
<dbReference type="EMBL" id="LR778301">
    <property type="protein sequence ID" value="CAB1368242.1"/>
    <property type="molecule type" value="Genomic_DNA"/>
</dbReference>
<organism evidence="10 11">
    <name type="scientific">Denitratisoma oestradiolicum</name>
    <dbReference type="NCBI Taxonomy" id="311182"/>
    <lineage>
        <taxon>Bacteria</taxon>
        <taxon>Pseudomonadati</taxon>
        <taxon>Pseudomonadota</taxon>
        <taxon>Betaproteobacteria</taxon>
        <taxon>Nitrosomonadales</taxon>
        <taxon>Sterolibacteriaceae</taxon>
        <taxon>Denitratisoma</taxon>
    </lineage>
</organism>
<evidence type="ECO:0000256" key="3">
    <source>
        <dbReference type="ARBA" id="ARBA00022723"/>
    </source>
</evidence>
<name>A0A6S6XZB5_9PROT</name>
<keyword evidence="1 8" id="KW-0963">Cytoplasm</keyword>
<dbReference type="GO" id="GO:0005525">
    <property type="term" value="F:GTP binding"/>
    <property type="evidence" value="ECO:0007669"/>
    <property type="project" value="UniProtKB-UniRule"/>
</dbReference>
<dbReference type="GO" id="GO:1902758">
    <property type="term" value="P:bis(molybdopterin guanine dinucleotide)molybdenum biosynthetic process"/>
    <property type="evidence" value="ECO:0007669"/>
    <property type="project" value="TreeGrafter"/>
</dbReference>
<dbReference type="Proteomes" id="UP000515733">
    <property type="component" value="Chromosome"/>
</dbReference>
<comment type="domain">
    <text evidence="8">The N-terminal domain determines nucleotide recognition and specific binding, while the C-terminal domain determines the specific binding to the target protein.</text>
</comment>
<keyword evidence="3 8" id="KW-0479">Metal-binding</keyword>
<dbReference type="GO" id="GO:0046872">
    <property type="term" value="F:metal ion binding"/>
    <property type="evidence" value="ECO:0007669"/>
    <property type="project" value="UniProtKB-KW"/>
</dbReference>
<dbReference type="InterPro" id="IPR029044">
    <property type="entry name" value="Nucleotide-diphossugar_trans"/>
</dbReference>
<protein>
    <recommendedName>
        <fullName evidence="8">Molybdenum cofactor guanylyltransferase</fullName>
        <shortName evidence="8">MoCo guanylyltransferase</shortName>
        <ecNumber evidence="8">2.7.7.77</ecNumber>
    </recommendedName>
    <alternativeName>
        <fullName evidence="8">GTP:molybdopterin guanylyltransferase</fullName>
    </alternativeName>
    <alternativeName>
        <fullName evidence="8">Mo-MPT guanylyltransferase</fullName>
    </alternativeName>
    <alternativeName>
        <fullName evidence="8">Molybdopterin guanylyltransferase</fullName>
    </alternativeName>
    <alternativeName>
        <fullName evidence="8">Molybdopterin-guanine dinucleotide synthase</fullName>
        <shortName evidence="8">MGD synthase</shortName>
    </alternativeName>
</protein>
<dbReference type="InterPro" id="IPR025877">
    <property type="entry name" value="MobA-like_NTP_Trfase"/>
</dbReference>
<evidence type="ECO:0000256" key="6">
    <source>
        <dbReference type="ARBA" id="ARBA00023134"/>
    </source>
</evidence>
<comment type="function">
    <text evidence="8">Transfers a GMP moiety from GTP to Mo-molybdopterin (Mo-MPT) cofactor (Moco or molybdenum cofactor) to form Mo-molybdopterin guanine dinucleotide (Mo-MGD) cofactor.</text>
</comment>
<keyword evidence="6 8" id="KW-0342">GTP-binding</keyword>
<sequence length="194" mass="20392">MAAADVTGLVLAGGMGRRMGGADKGLLLRNGRPLAAIVLQGLAPQVGPLLISANRHPEQYAALGAPVLADRMPDYAGPLAGIQAGLHACTTSFLMAVPCDVPDFPPDLVARLLAALEEPGAPTVAVAATTQRVHATTLLLRREVLPSLERYLNEGGRKVQGWLTQENARQVLFPDEAAFANLNRPEDLRPGPSP</sequence>
<feature type="binding site" evidence="8">
    <location>
        <position position="70"/>
    </location>
    <ligand>
        <name>GTP</name>
        <dbReference type="ChEBI" id="CHEBI:37565"/>
    </ligand>
</feature>
<dbReference type="GO" id="GO:0061603">
    <property type="term" value="F:molybdenum cofactor guanylyltransferase activity"/>
    <property type="evidence" value="ECO:0007669"/>
    <property type="project" value="UniProtKB-EC"/>
</dbReference>
<keyword evidence="11" id="KW-1185">Reference proteome</keyword>
<evidence type="ECO:0000256" key="1">
    <source>
        <dbReference type="ARBA" id="ARBA00022490"/>
    </source>
</evidence>
<gene>
    <name evidence="8 10" type="primary">mobA</name>
    <name evidence="10" type="ORF">DENOEST_1077</name>
</gene>
<keyword evidence="10" id="KW-0548">Nucleotidyltransferase</keyword>
<dbReference type="KEGG" id="doe:DENOEST_1077"/>
<keyword evidence="5 8" id="KW-0460">Magnesium</keyword>
<comment type="catalytic activity">
    <reaction evidence="8">
        <text>Mo-molybdopterin + GTP + H(+) = Mo-molybdopterin guanine dinucleotide + diphosphate</text>
        <dbReference type="Rhea" id="RHEA:34243"/>
        <dbReference type="ChEBI" id="CHEBI:15378"/>
        <dbReference type="ChEBI" id="CHEBI:33019"/>
        <dbReference type="ChEBI" id="CHEBI:37565"/>
        <dbReference type="ChEBI" id="CHEBI:71302"/>
        <dbReference type="ChEBI" id="CHEBI:71310"/>
        <dbReference type="EC" id="2.7.7.77"/>
    </reaction>
</comment>
<comment type="subcellular location">
    <subcellularLocation>
        <location evidence="8">Cytoplasm</location>
    </subcellularLocation>
</comment>
<dbReference type="HAMAP" id="MF_00316">
    <property type="entry name" value="MobA"/>
    <property type="match status" value="1"/>
</dbReference>
<dbReference type="PANTHER" id="PTHR19136">
    <property type="entry name" value="MOLYBDENUM COFACTOR GUANYLYLTRANSFERASE"/>
    <property type="match status" value="1"/>
</dbReference>
<dbReference type="RefSeq" id="WP_145771890.1">
    <property type="nucleotide sequence ID" value="NZ_LR778301.1"/>
</dbReference>
<comment type="cofactor">
    <cofactor evidence="8">
        <name>Mg(2+)</name>
        <dbReference type="ChEBI" id="CHEBI:18420"/>
    </cofactor>
</comment>
<comment type="subunit">
    <text evidence="8">Monomer.</text>
</comment>
<evidence type="ECO:0000259" key="9">
    <source>
        <dbReference type="Pfam" id="PF12804"/>
    </source>
</evidence>
<evidence type="ECO:0000256" key="8">
    <source>
        <dbReference type="HAMAP-Rule" id="MF_00316"/>
    </source>
</evidence>
<evidence type="ECO:0000313" key="10">
    <source>
        <dbReference type="EMBL" id="CAB1368242.1"/>
    </source>
</evidence>
<feature type="domain" description="MobA-like NTP transferase" evidence="9">
    <location>
        <begin position="8"/>
        <end position="160"/>
    </location>
</feature>
<keyword evidence="4 8" id="KW-0547">Nucleotide-binding</keyword>
<dbReference type="SUPFAM" id="SSF53448">
    <property type="entry name" value="Nucleotide-diphospho-sugar transferases"/>
    <property type="match status" value="1"/>
</dbReference>
<dbReference type="CDD" id="cd02503">
    <property type="entry name" value="MobA"/>
    <property type="match status" value="1"/>
</dbReference>
<feature type="binding site" evidence="8">
    <location>
        <position position="24"/>
    </location>
    <ligand>
        <name>GTP</name>
        <dbReference type="ChEBI" id="CHEBI:37565"/>
    </ligand>
</feature>